<feature type="coiled-coil region" evidence="6">
    <location>
        <begin position="616"/>
        <end position="721"/>
    </location>
</feature>
<evidence type="ECO:0000256" key="2">
    <source>
        <dbReference type="ARBA" id="ARBA00022741"/>
    </source>
</evidence>
<organism evidence="9">
    <name type="scientific">Dermatophagoides farinae</name>
    <name type="common">American house dust mite</name>
    <dbReference type="NCBI Taxonomy" id="6954"/>
    <lineage>
        <taxon>Eukaryota</taxon>
        <taxon>Metazoa</taxon>
        <taxon>Ecdysozoa</taxon>
        <taxon>Arthropoda</taxon>
        <taxon>Chelicerata</taxon>
        <taxon>Arachnida</taxon>
        <taxon>Acari</taxon>
        <taxon>Acariformes</taxon>
        <taxon>Sarcoptiformes</taxon>
        <taxon>Astigmata</taxon>
        <taxon>Psoroptidia</taxon>
        <taxon>Analgoidea</taxon>
        <taxon>Pyroglyphidae</taxon>
        <taxon>Dermatophagoidinae</taxon>
        <taxon>Dermatophagoides</taxon>
    </lineage>
</organism>
<dbReference type="Gene3D" id="3.40.50.300">
    <property type="entry name" value="P-loop containing nucleotide triphosphate hydrolases"/>
    <property type="match status" value="1"/>
</dbReference>
<dbReference type="SMART" id="SM00175">
    <property type="entry name" value="RAB"/>
    <property type="match status" value="1"/>
</dbReference>
<comment type="caution">
    <text evidence="9">The sequence shown here is derived from an EMBL/GenBank/DDBJ whole genome shotgun (WGS) entry which is preliminary data.</text>
</comment>
<dbReference type="InterPro" id="IPR027417">
    <property type="entry name" value="P-loop_NTPase"/>
</dbReference>
<reference evidence="9" key="1">
    <citation type="submission" date="2020-06" db="EMBL/GenBank/DDBJ databases">
        <authorList>
            <person name="Ji K."/>
            <person name="Li J."/>
        </authorList>
    </citation>
    <scope>NUCLEOTIDE SEQUENCE</scope>
    <source>
        <strain evidence="9">JKM2019</strain>
        <tissue evidence="9">Whole body</tissue>
    </source>
</reference>
<feature type="region of interest" description="Disordered" evidence="7">
    <location>
        <begin position="292"/>
        <end position="358"/>
    </location>
</feature>
<feature type="compositionally biased region" description="Polar residues" evidence="7">
    <location>
        <begin position="323"/>
        <end position="333"/>
    </location>
</feature>
<dbReference type="Proteomes" id="UP000828236">
    <property type="component" value="Unassembled WGS sequence"/>
</dbReference>
<dbReference type="InterPro" id="IPR001806">
    <property type="entry name" value="Small_GTPase"/>
</dbReference>
<keyword evidence="3" id="KW-0378">Hydrolase</keyword>
<dbReference type="PANTHER" id="PTHR14826">
    <property type="entry name" value="ANGIOMOTIN"/>
    <property type="match status" value="1"/>
</dbReference>
<feature type="compositionally biased region" description="Low complexity" evidence="7">
    <location>
        <begin position="219"/>
        <end position="241"/>
    </location>
</feature>
<dbReference type="InterPro" id="IPR024646">
    <property type="entry name" value="Angiomotin_C"/>
</dbReference>
<dbReference type="GO" id="GO:0005923">
    <property type="term" value="C:bicellular tight junction"/>
    <property type="evidence" value="ECO:0007669"/>
    <property type="project" value="TreeGrafter"/>
</dbReference>
<protein>
    <recommendedName>
        <fullName evidence="1">small monomeric GTPase</fullName>
        <ecNumber evidence="1">3.6.5.2</ecNumber>
    </recommendedName>
</protein>
<dbReference type="GO" id="GO:0003925">
    <property type="term" value="F:G protein activity"/>
    <property type="evidence" value="ECO:0007669"/>
    <property type="project" value="UniProtKB-EC"/>
</dbReference>
<keyword evidence="6" id="KW-0175">Coiled coil</keyword>
<comment type="catalytic activity">
    <reaction evidence="5">
        <text>GTP + H2O = GDP + phosphate + H(+)</text>
        <dbReference type="Rhea" id="RHEA:19669"/>
        <dbReference type="ChEBI" id="CHEBI:15377"/>
        <dbReference type="ChEBI" id="CHEBI:15378"/>
        <dbReference type="ChEBI" id="CHEBI:37565"/>
        <dbReference type="ChEBI" id="CHEBI:43474"/>
        <dbReference type="ChEBI" id="CHEBI:58189"/>
        <dbReference type="EC" id="3.6.5.2"/>
    </reaction>
</comment>
<feature type="compositionally biased region" description="Pro residues" evidence="7">
    <location>
        <begin position="207"/>
        <end position="218"/>
    </location>
</feature>
<feature type="region of interest" description="Disordered" evidence="7">
    <location>
        <begin position="205"/>
        <end position="246"/>
    </location>
</feature>
<dbReference type="GO" id="GO:0031410">
    <property type="term" value="C:cytoplasmic vesicle"/>
    <property type="evidence" value="ECO:0007669"/>
    <property type="project" value="TreeGrafter"/>
</dbReference>
<dbReference type="GO" id="GO:0008544">
    <property type="term" value="P:epidermis development"/>
    <property type="evidence" value="ECO:0007669"/>
    <property type="project" value="UniProtKB-ARBA"/>
</dbReference>
<dbReference type="EC" id="3.6.5.2" evidence="1"/>
<feature type="coiled-coil region" evidence="6">
    <location>
        <begin position="387"/>
        <end position="446"/>
    </location>
</feature>
<dbReference type="GO" id="GO:0005525">
    <property type="term" value="F:GTP binding"/>
    <property type="evidence" value="ECO:0007669"/>
    <property type="project" value="UniProtKB-KW"/>
</dbReference>
<dbReference type="FunFam" id="3.40.50.300:FF:000182">
    <property type="entry name" value="ras-related protein Rap-1b"/>
    <property type="match status" value="1"/>
</dbReference>
<dbReference type="SMART" id="SM00173">
    <property type="entry name" value="RAS"/>
    <property type="match status" value="1"/>
</dbReference>
<dbReference type="SMART" id="SM00176">
    <property type="entry name" value="RAN"/>
    <property type="match status" value="1"/>
</dbReference>
<keyword evidence="2" id="KW-0547">Nucleotide-binding</keyword>
<dbReference type="GO" id="GO:0005886">
    <property type="term" value="C:plasma membrane"/>
    <property type="evidence" value="ECO:0007669"/>
    <property type="project" value="TreeGrafter"/>
</dbReference>
<dbReference type="SUPFAM" id="SSF52540">
    <property type="entry name" value="P-loop containing nucleoside triphosphate hydrolases"/>
    <property type="match status" value="1"/>
</dbReference>
<dbReference type="PROSITE" id="PS51419">
    <property type="entry name" value="RAB"/>
    <property type="match status" value="1"/>
</dbReference>
<evidence type="ECO:0000313" key="9">
    <source>
        <dbReference type="EMBL" id="KAH7641295.1"/>
    </source>
</evidence>
<dbReference type="Pfam" id="PF12240">
    <property type="entry name" value="Angiomotin_C"/>
    <property type="match status" value="2"/>
</dbReference>
<name>A0A9D4NY23_DERFA</name>
<feature type="compositionally biased region" description="Low complexity" evidence="7">
    <location>
        <begin position="334"/>
        <end position="358"/>
    </location>
</feature>
<dbReference type="Pfam" id="PF00071">
    <property type="entry name" value="Ras"/>
    <property type="match status" value="1"/>
</dbReference>
<accession>A0A9D4NY23</accession>
<evidence type="ECO:0000256" key="1">
    <source>
        <dbReference type="ARBA" id="ARBA00011984"/>
    </source>
</evidence>
<evidence type="ECO:0000256" key="7">
    <source>
        <dbReference type="SAM" id="MobiDB-lite"/>
    </source>
</evidence>
<evidence type="ECO:0000256" key="6">
    <source>
        <dbReference type="SAM" id="Coils"/>
    </source>
</evidence>
<dbReference type="InterPro" id="IPR005225">
    <property type="entry name" value="Small_GTP-bd"/>
</dbReference>
<feature type="compositionally biased region" description="Low complexity" evidence="7">
    <location>
        <begin position="292"/>
        <end position="309"/>
    </location>
</feature>
<feature type="domain" description="Angiomotin C-terminal" evidence="8">
    <location>
        <begin position="533"/>
        <end position="585"/>
    </location>
</feature>
<dbReference type="InterPro" id="IPR038851">
    <property type="entry name" value="Rap1"/>
</dbReference>
<dbReference type="GO" id="GO:0030036">
    <property type="term" value="P:actin cytoskeleton organization"/>
    <property type="evidence" value="ECO:0007669"/>
    <property type="project" value="TreeGrafter"/>
</dbReference>
<proteinExistence type="predicted"/>
<feature type="coiled-coil region" evidence="6">
    <location>
        <begin position="480"/>
        <end position="562"/>
    </location>
</feature>
<reference evidence="9" key="2">
    <citation type="journal article" date="2021" name="World Allergy Organ. J.">
        <title>Chromosome-level assembly of Dermatophagoides farinae genome and transcriptome reveals two novel allergens Der f 37 and Der f 39.</title>
        <authorList>
            <person name="Chen J."/>
            <person name="Cai Z."/>
            <person name="Fan D."/>
            <person name="Hu J."/>
            <person name="Hou Y."/>
            <person name="He Y."/>
            <person name="Zhang Z."/>
            <person name="Zhao Z."/>
            <person name="Gao P."/>
            <person name="Hu W."/>
            <person name="Sun J."/>
            <person name="Li J."/>
            <person name="Ji K."/>
        </authorList>
    </citation>
    <scope>NUCLEOTIDE SEQUENCE</scope>
    <source>
        <strain evidence="9">JKM2019</strain>
    </source>
</reference>
<dbReference type="PRINTS" id="PR00449">
    <property type="entry name" value="RASTRNSFRMNG"/>
</dbReference>
<feature type="domain" description="Angiomotin C-terminal" evidence="8">
    <location>
        <begin position="603"/>
        <end position="742"/>
    </location>
</feature>
<evidence type="ECO:0000256" key="4">
    <source>
        <dbReference type="ARBA" id="ARBA00023134"/>
    </source>
</evidence>
<gene>
    <name evidence="9" type="ORF">HUG17_4339</name>
</gene>
<dbReference type="PROSITE" id="PS51421">
    <property type="entry name" value="RAS"/>
    <property type="match status" value="1"/>
</dbReference>
<evidence type="ECO:0000259" key="8">
    <source>
        <dbReference type="Pfam" id="PF12240"/>
    </source>
</evidence>
<dbReference type="AlphaFoldDB" id="A0A9D4NY23"/>
<dbReference type="CDD" id="cd04175">
    <property type="entry name" value="Rap1"/>
    <property type="match status" value="1"/>
</dbReference>
<evidence type="ECO:0000256" key="3">
    <source>
        <dbReference type="ARBA" id="ARBA00022801"/>
    </source>
</evidence>
<dbReference type="GO" id="GO:0032486">
    <property type="term" value="P:Rap protein signal transduction"/>
    <property type="evidence" value="ECO:0007669"/>
    <property type="project" value="InterPro"/>
</dbReference>
<dbReference type="InterPro" id="IPR051747">
    <property type="entry name" value="Angiomotin-like"/>
</dbReference>
<evidence type="ECO:0000256" key="5">
    <source>
        <dbReference type="ARBA" id="ARBA00048098"/>
    </source>
</evidence>
<dbReference type="EMBL" id="SDOV01000004">
    <property type="protein sequence ID" value="KAH7641295.1"/>
    <property type="molecule type" value="Genomic_DNA"/>
</dbReference>
<dbReference type="PANTHER" id="PTHR14826:SF14">
    <property type="entry name" value="ANGIOMOTIN_C DOMAIN-CONTAINING PROTEIN"/>
    <property type="match status" value="1"/>
</dbReference>
<dbReference type="GO" id="GO:0030334">
    <property type="term" value="P:regulation of cell migration"/>
    <property type="evidence" value="ECO:0007669"/>
    <property type="project" value="TreeGrafter"/>
</dbReference>
<feature type="region of interest" description="Disordered" evidence="7">
    <location>
        <begin position="570"/>
        <end position="616"/>
    </location>
</feature>
<dbReference type="SMART" id="SM00174">
    <property type="entry name" value="RHO"/>
    <property type="match status" value="1"/>
</dbReference>
<sequence>MREYKIVVLGSGGVGKSALTVQFVQGIFVEKYDPTIEDSYRKQVEVDGQQCMLEILDTAGTEQFTAMRDLYMKNGQGFVLVYSITAQSTFNDLQDLREQILRVKDAEDVPMILIGNKCDLEDERVVGKDQGANLARSFSNCAFLESSAKAKINVNESSSMNNDHQSTTTTAINLQQPMLNDYLNSLKKNDSFMFKNFNIDSLVDLPLPTPPPPPPPQSPSLVPQNLNHNSNLITNNNDNNNRSPRHQYEKSCNLAMMMIMNNGTKSFSERFTISRSHPDLSKFSDDEMMAITTTTNNNNNNNRNHNNNHPSSSNAIMSFIPGFNNNHHLNNGSFQHQQQQQQFNNTNKSSQQQQQQQQHNNTIDLLLIENTQLRNELDFCCKKMQKFQKLESEIQKIYQSYDELMQSSEKKEKFEREARYKLEIEVKKLQKQNKCLQERLDSNVTKKMNYEESDYEKELNKRGALISYLLMKNKELINYKERQEIELEAQRLTLQEQRNHIEILDTALINAQNNIMTLENELRAKQGWEEKTLFLEKALSNLQSTNERRLQMEKRIRTYLEKELEKYKNINKNNNSSDGSTTTTTTITSNNTGDVRMNGNNNQQQQQSTTNNGDDLDTLKASIVNYEKRIIDLEAEVSKWEQKYIEENTLRSIEVSAASAPKDAKIAALERTSHESEKLIAEARNERLKHMDEIHIANKKCAELESQLKDLNFKLAEKETIINVLQKHSNDRDAVLQKTLRFTTTAAS</sequence>
<keyword evidence="4" id="KW-0342">GTP-binding</keyword>
<dbReference type="NCBIfam" id="TIGR00231">
    <property type="entry name" value="small_GTP"/>
    <property type="match status" value="1"/>
</dbReference>
<feature type="compositionally biased region" description="Low complexity" evidence="7">
    <location>
        <begin position="570"/>
        <end position="613"/>
    </location>
</feature>
<dbReference type="PROSITE" id="PS51420">
    <property type="entry name" value="RHO"/>
    <property type="match status" value="1"/>
</dbReference>